<evidence type="ECO:0000313" key="2">
    <source>
        <dbReference type="EMBL" id="MFC4248873.1"/>
    </source>
</evidence>
<dbReference type="AlphaFoldDB" id="A0ABD5P3P4"/>
<dbReference type="PROSITE" id="PS51257">
    <property type="entry name" value="PROKAR_LIPOPROTEIN"/>
    <property type="match status" value="1"/>
</dbReference>
<proteinExistence type="predicted"/>
<name>A0ABD5P3P4_9EURY</name>
<sequence length="275" mass="28100">MRRDISRRQLLGGGSLGALGALAGCLATGGGATETVTKTYETTDLSSLALEVTNGWITVDGNQGDAIEVRAHKTAPTEDALESVTLESSRSDGTLRLETNDDTLPFLFSSNPKIDLEVTVPAGIRLARAKTTNGDVEIRNTTGELVVGTTNGQIDVEGVDGGLNAETTNGDINTAEVSGDVDADTTNGDIDVSLADGDGDLTAGSTNGEIAVRASAPLDATVSVSTTNGDVSVDGFGDSNASSGGSLEMTLGDGTRRIRIETTNGDVTFRNTDAS</sequence>
<evidence type="ECO:0000313" key="3">
    <source>
        <dbReference type="Proteomes" id="UP001595821"/>
    </source>
</evidence>
<gene>
    <name evidence="2" type="ORF">ACFOZ7_18405</name>
</gene>
<reference evidence="2 3" key="1">
    <citation type="journal article" date="2014" name="Int. J. Syst. Evol. Microbiol.">
        <title>Complete genome sequence of Corynebacterium casei LMG S-19264T (=DSM 44701T), isolated from a smear-ripened cheese.</title>
        <authorList>
            <consortium name="US DOE Joint Genome Institute (JGI-PGF)"/>
            <person name="Walter F."/>
            <person name="Albersmeier A."/>
            <person name="Kalinowski J."/>
            <person name="Ruckert C."/>
        </authorList>
    </citation>
    <scope>NUCLEOTIDE SEQUENCE [LARGE SCALE GENOMIC DNA]</scope>
    <source>
        <strain evidence="2 3">IBRC-M 10912</strain>
    </source>
</reference>
<dbReference type="GeneID" id="71854557"/>
<dbReference type="PROSITE" id="PS51318">
    <property type="entry name" value="TAT"/>
    <property type="match status" value="1"/>
</dbReference>
<dbReference type="Pfam" id="PF13349">
    <property type="entry name" value="DUF4097"/>
    <property type="match status" value="1"/>
</dbReference>
<evidence type="ECO:0000259" key="1">
    <source>
        <dbReference type="Pfam" id="PF13349"/>
    </source>
</evidence>
<feature type="domain" description="DUF4097" evidence="1">
    <location>
        <begin position="129"/>
        <end position="268"/>
    </location>
</feature>
<organism evidence="2 3">
    <name type="scientific">Natribaculum luteum</name>
    <dbReference type="NCBI Taxonomy" id="1586232"/>
    <lineage>
        <taxon>Archaea</taxon>
        <taxon>Methanobacteriati</taxon>
        <taxon>Methanobacteriota</taxon>
        <taxon>Stenosarchaea group</taxon>
        <taxon>Halobacteria</taxon>
        <taxon>Halobacteriales</taxon>
        <taxon>Natrialbaceae</taxon>
        <taxon>Natribaculum</taxon>
    </lineage>
</organism>
<dbReference type="EMBL" id="JBHSDJ010000128">
    <property type="protein sequence ID" value="MFC4248873.1"/>
    <property type="molecule type" value="Genomic_DNA"/>
</dbReference>
<dbReference type="InterPro" id="IPR025164">
    <property type="entry name" value="Toastrack_DUF4097"/>
</dbReference>
<accession>A0ABD5P3P4</accession>
<comment type="caution">
    <text evidence="2">The sequence shown here is derived from an EMBL/GenBank/DDBJ whole genome shotgun (WGS) entry which is preliminary data.</text>
</comment>
<dbReference type="InterPro" id="IPR006311">
    <property type="entry name" value="TAT_signal"/>
</dbReference>
<protein>
    <submittedName>
        <fullName evidence="2">DUF4097 domain-containing protein</fullName>
    </submittedName>
</protein>
<dbReference type="RefSeq" id="WP_246966629.1">
    <property type="nucleotide sequence ID" value="NZ_CP095397.1"/>
</dbReference>
<dbReference type="Proteomes" id="UP001595821">
    <property type="component" value="Unassembled WGS sequence"/>
</dbReference>